<evidence type="ECO:0000256" key="1">
    <source>
        <dbReference type="SAM" id="MobiDB-lite"/>
    </source>
</evidence>
<evidence type="ECO:0000313" key="3">
    <source>
        <dbReference type="Proteomes" id="UP001302602"/>
    </source>
</evidence>
<proteinExistence type="predicted"/>
<dbReference type="RefSeq" id="XP_062641938.1">
    <property type="nucleotide sequence ID" value="XM_062787750.1"/>
</dbReference>
<accession>A0AAN6TQ82</accession>
<gene>
    <name evidence="2" type="ORF">N657DRAFT_533107</name>
</gene>
<comment type="caution">
    <text evidence="2">The sequence shown here is derived from an EMBL/GenBank/DDBJ whole genome shotgun (WGS) entry which is preliminary data.</text>
</comment>
<feature type="non-terminal residue" evidence="2">
    <location>
        <position position="1"/>
    </location>
</feature>
<sequence length="170" mass="19383">RCACSALFQTEGGLHEHLQEYRSREQRLRAEAELCQAHWSTGDDRGGQSDCDDNRGNEDNDLGNPTSRIGKDKSHGGHYCPDGTCPHSGRLWKKQALRRHYQQHVPCEEVCVVCFKVMRLTSEFLRHVEKHISTSGRKMTFIRATCDELRERSDAQLDLALKKRKFGVAG</sequence>
<feature type="non-terminal residue" evidence="2">
    <location>
        <position position="170"/>
    </location>
</feature>
<organism evidence="2 3">
    <name type="scientific">Parathielavia appendiculata</name>
    <dbReference type="NCBI Taxonomy" id="2587402"/>
    <lineage>
        <taxon>Eukaryota</taxon>
        <taxon>Fungi</taxon>
        <taxon>Dikarya</taxon>
        <taxon>Ascomycota</taxon>
        <taxon>Pezizomycotina</taxon>
        <taxon>Sordariomycetes</taxon>
        <taxon>Sordariomycetidae</taxon>
        <taxon>Sordariales</taxon>
        <taxon>Chaetomiaceae</taxon>
        <taxon>Parathielavia</taxon>
    </lineage>
</organism>
<feature type="region of interest" description="Disordered" evidence="1">
    <location>
        <begin position="40"/>
        <end position="75"/>
    </location>
</feature>
<dbReference type="AlphaFoldDB" id="A0AAN6TQ82"/>
<feature type="compositionally biased region" description="Basic and acidic residues" evidence="1">
    <location>
        <begin position="41"/>
        <end position="58"/>
    </location>
</feature>
<dbReference type="EMBL" id="MU853280">
    <property type="protein sequence ID" value="KAK4118165.1"/>
    <property type="molecule type" value="Genomic_DNA"/>
</dbReference>
<protein>
    <submittedName>
        <fullName evidence="2">Uncharacterized protein</fullName>
    </submittedName>
</protein>
<evidence type="ECO:0000313" key="2">
    <source>
        <dbReference type="EMBL" id="KAK4118165.1"/>
    </source>
</evidence>
<name>A0AAN6TQ82_9PEZI</name>
<keyword evidence="3" id="KW-1185">Reference proteome</keyword>
<dbReference type="Proteomes" id="UP001302602">
    <property type="component" value="Unassembled WGS sequence"/>
</dbReference>
<dbReference type="GeneID" id="87824520"/>
<reference evidence="2" key="1">
    <citation type="journal article" date="2023" name="Mol. Phylogenet. Evol.">
        <title>Genome-scale phylogeny and comparative genomics of the fungal order Sordariales.</title>
        <authorList>
            <person name="Hensen N."/>
            <person name="Bonometti L."/>
            <person name="Westerberg I."/>
            <person name="Brannstrom I.O."/>
            <person name="Guillou S."/>
            <person name="Cros-Aarteil S."/>
            <person name="Calhoun S."/>
            <person name="Haridas S."/>
            <person name="Kuo A."/>
            <person name="Mondo S."/>
            <person name="Pangilinan J."/>
            <person name="Riley R."/>
            <person name="LaButti K."/>
            <person name="Andreopoulos B."/>
            <person name="Lipzen A."/>
            <person name="Chen C."/>
            <person name="Yan M."/>
            <person name="Daum C."/>
            <person name="Ng V."/>
            <person name="Clum A."/>
            <person name="Steindorff A."/>
            <person name="Ohm R.A."/>
            <person name="Martin F."/>
            <person name="Silar P."/>
            <person name="Natvig D.O."/>
            <person name="Lalanne C."/>
            <person name="Gautier V."/>
            <person name="Ament-Velasquez S.L."/>
            <person name="Kruys A."/>
            <person name="Hutchinson M.I."/>
            <person name="Powell A.J."/>
            <person name="Barry K."/>
            <person name="Miller A.N."/>
            <person name="Grigoriev I.V."/>
            <person name="Debuchy R."/>
            <person name="Gladieux P."/>
            <person name="Hiltunen Thoren M."/>
            <person name="Johannesson H."/>
        </authorList>
    </citation>
    <scope>NUCLEOTIDE SEQUENCE</scope>
    <source>
        <strain evidence="2">CBS 731.68</strain>
    </source>
</reference>
<reference evidence="2" key="2">
    <citation type="submission" date="2023-05" db="EMBL/GenBank/DDBJ databases">
        <authorList>
            <consortium name="Lawrence Berkeley National Laboratory"/>
            <person name="Steindorff A."/>
            <person name="Hensen N."/>
            <person name="Bonometti L."/>
            <person name="Westerberg I."/>
            <person name="Brannstrom I.O."/>
            <person name="Guillou S."/>
            <person name="Cros-Aarteil S."/>
            <person name="Calhoun S."/>
            <person name="Haridas S."/>
            <person name="Kuo A."/>
            <person name="Mondo S."/>
            <person name="Pangilinan J."/>
            <person name="Riley R."/>
            <person name="Labutti K."/>
            <person name="Andreopoulos B."/>
            <person name="Lipzen A."/>
            <person name="Chen C."/>
            <person name="Yanf M."/>
            <person name="Daum C."/>
            <person name="Ng V."/>
            <person name="Clum A."/>
            <person name="Ohm R."/>
            <person name="Martin F."/>
            <person name="Silar P."/>
            <person name="Natvig D."/>
            <person name="Lalanne C."/>
            <person name="Gautier V."/>
            <person name="Ament-Velasquez S.L."/>
            <person name="Kruys A."/>
            <person name="Hutchinson M.I."/>
            <person name="Powell A.J."/>
            <person name="Barry K."/>
            <person name="Miller A.N."/>
            <person name="Grigoriev I.V."/>
            <person name="Debuchy R."/>
            <person name="Gladieux P."/>
            <person name="Thoren M.H."/>
            <person name="Johannesson H."/>
        </authorList>
    </citation>
    <scope>NUCLEOTIDE SEQUENCE</scope>
    <source>
        <strain evidence="2">CBS 731.68</strain>
    </source>
</reference>